<proteinExistence type="predicted"/>
<comment type="caution">
    <text evidence="2">The sequence shown here is derived from an EMBL/GenBank/DDBJ whole genome shotgun (WGS) entry which is preliminary data.</text>
</comment>
<name>A0A2H6LG22_9NOSO</name>
<reference evidence="3" key="1">
    <citation type="journal article" date="2018" name="Genome Announc.">
        <title>Draft Genome Sequence of the Nitrogen-Fixing and Hormogonia-Inducing Cyanobacterium Nostoc cycadae Strain WK-1, Isolated from the Coralloid Roots of Cycas revoluta.</title>
        <authorList>
            <person name="Kanesaki Y."/>
            <person name="Hirose M."/>
            <person name="Hirose Y."/>
            <person name="Fujisawa T."/>
            <person name="Nakamura Y."/>
            <person name="Watanabe S."/>
            <person name="Matsunaga S."/>
            <person name="Uchida H."/>
            <person name="Murakami A."/>
        </authorList>
    </citation>
    <scope>NUCLEOTIDE SEQUENCE [LARGE SCALE GENOMIC DNA]</scope>
    <source>
        <strain evidence="3">WK-1</strain>
    </source>
</reference>
<protein>
    <submittedName>
        <fullName evidence="2">Plasmid partitioning protein ParA</fullName>
    </submittedName>
</protein>
<dbReference type="AlphaFoldDB" id="A0A2H6LG22"/>
<dbReference type="Gene3D" id="3.40.50.300">
    <property type="entry name" value="P-loop containing nucleotide triphosphate hydrolases"/>
    <property type="match status" value="1"/>
</dbReference>
<gene>
    <name evidence="2" type="ORF">NCWK1_1925</name>
</gene>
<evidence type="ECO:0000313" key="3">
    <source>
        <dbReference type="Proteomes" id="UP000236527"/>
    </source>
</evidence>
<organism evidence="2 3">
    <name type="scientific">Nostoc cycadae WK-1</name>
    <dbReference type="NCBI Taxonomy" id="1861711"/>
    <lineage>
        <taxon>Bacteria</taxon>
        <taxon>Bacillati</taxon>
        <taxon>Cyanobacteriota</taxon>
        <taxon>Cyanophyceae</taxon>
        <taxon>Nostocales</taxon>
        <taxon>Nostocaceae</taxon>
        <taxon>Nostoc</taxon>
    </lineage>
</organism>
<dbReference type="InterPro" id="IPR027417">
    <property type="entry name" value="P-loop_NTPase"/>
</dbReference>
<feature type="domain" description="AAA" evidence="1">
    <location>
        <begin position="183"/>
        <end position="364"/>
    </location>
</feature>
<dbReference type="InterPro" id="IPR025669">
    <property type="entry name" value="AAA_dom"/>
</dbReference>
<sequence length="472" mass="53630">MFFHKLNSIEVNNLPFNPELCRNESEVESKLIVQYLLPQLGYTPDTWHQEVAVGSIRLDFLAFAAQVLPFVIDANSPLSVVMEAKHPKQNLNNHFLRLRHYLTSLNVRYGLLTNGKEIRIYEKSGDDIKLVFSCYGKDVETKLGEIKDLIGRDSLNKNQLTDSATIHNSEKELNLPDQGKNSMKTIAIYHNKGGVGKTTVAVNLAAALSKKGKRVLLIDIDSQANTTFATGLIKFQFEEDDDLKDKNVYHLIESGEFNYIPDIVRQSQYFNNPEIDVIPSHITLIEYQDTLNKIAATRRRLVKKLNMVESNYDIVIIDTPPSRDYYAEVALIAADYLIIPSDLKPFANQGLPTVRNFIKQVNEYRDDIGKLPINIMGIVASKISTNAKFLQYTFPKQREVILERYNLPLMEAVIYDRTVLSECMNQTITVGELEYPDPKSVIKYAEVKSNAQQSAMEFEILADEVLQKMGIN</sequence>
<dbReference type="Pfam" id="PF13614">
    <property type="entry name" value="AAA_31"/>
    <property type="match status" value="1"/>
</dbReference>
<accession>A0A2H6LG22</accession>
<dbReference type="SUPFAM" id="SSF52540">
    <property type="entry name" value="P-loop containing nucleoside triphosphate hydrolases"/>
    <property type="match status" value="1"/>
</dbReference>
<evidence type="ECO:0000313" key="2">
    <source>
        <dbReference type="EMBL" id="GBE92171.1"/>
    </source>
</evidence>
<evidence type="ECO:0000259" key="1">
    <source>
        <dbReference type="Pfam" id="PF13614"/>
    </source>
</evidence>
<dbReference type="CDD" id="cd02042">
    <property type="entry name" value="ParAB_family"/>
    <property type="match status" value="1"/>
</dbReference>
<keyword evidence="3" id="KW-1185">Reference proteome</keyword>
<dbReference type="PANTHER" id="PTHR13696:SF96">
    <property type="entry name" value="COBQ_COBB_MIND_PARA NUCLEOTIDE BINDING DOMAIN-CONTAINING PROTEIN"/>
    <property type="match status" value="1"/>
</dbReference>
<dbReference type="PANTHER" id="PTHR13696">
    <property type="entry name" value="P-LOOP CONTAINING NUCLEOSIDE TRIPHOSPHATE HYDROLASE"/>
    <property type="match status" value="1"/>
</dbReference>
<dbReference type="EMBL" id="BDGE01000034">
    <property type="protein sequence ID" value="GBE92171.1"/>
    <property type="molecule type" value="Genomic_DNA"/>
</dbReference>
<dbReference type="InterPro" id="IPR050678">
    <property type="entry name" value="DNA_Partitioning_ATPase"/>
</dbReference>
<dbReference type="Proteomes" id="UP000236527">
    <property type="component" value="Unassembled WGS sequence"/>
</dbReference>